<dbReference type="CDD" id="cd04455">
    <property type="entry name" value="S1_NusA"/>
    <property type="match status" value="1"/>
</dbReference>
<dbReference type="SUPFAM" id="SSF69705">
    <property type="entry name" value="Transcription factor NusA, N-terminal domain"/>
    <property type="match status" value="1"/>
</dbReference>
<dbReference type="SUPFAM" id="SSF47794">
    <property type="entry name" value="Rad51 N-terminal domain-like"/>
    <property type="match status" value="2"/>
</dbReference>
<comment type="similarity">
    <text evidence="7">Belongs to the NusA family.</text>
</comment>
<evidence type="ECO:0000256" key="7">
    <source>
        <dbReference type="HAMAP-Rule" id="MF_00945"/>
    </source>
</evidence>
<name>A0A2U2ACX0_9GAMM</name>
<dbReference type="GO" id="GO:0000166">
    <property type="term" value="F:nucleotide binding"/>
    <property type="evidence" value="ECO:0007669"/>
    <property type="project" value="InterPro"/>
</dbReference>
<dbReference type="InterPro" id="IPR003029">
    <property type="entry name" value="S1_domain"/>
</dbReference>
<dbReference type="Gene3D" id="1.10.150.20">
    <property type="entry name" value="5' to 3' exonuclease, C-terminal subdomain"/>
    <property type="match status" value="2"/>
</dbReference>
<sequence>MNNKEILLVAETVSNEKGISRDEIFAALEFALAAAARRTYTIDVDLRIEINKADGSYRTFRRWMVVDDNLPKEEQVPTRQITLSAAQIDDPDIQVGDFIEDEIENIPFARIGAQTAKQIIFQKIREAERMQMARRYENRIGELIRGTIKRIDRGNFYVDIGDNDEAFLPKENMIPRESLRIGNQVRAVLEEISMDNPRGPQVVLSRRSDALIKALFEIEVPEINQGSIEIIDASRDPGSRAKIAVKTHDQRIDPVGACVGMRGSRVQNITKELAGERVDIVLWDENPVQFVINAMSPAEVMSVVVDEDRHMMDIAVSQDKLSQAIGRGGQNVRLASKLTGWELNVMGSDEAQQKYEKESGRIIDLFIDGLNVDEEVAEILVREGFSTLEEVAYVPVFEMLEIEEFDEEIVEALRDAAVEALNNKKALLQNLGESAPTPELIALLDDNELLAITLAKSNIRTIDDLAELSTDELCELIEVEEEDASRYIMAARQSWFE</sequence>
<dbReference type="InterPro" id="IPR030842">
    <property type="entry name" value="TF_NusA_bacterial"/>
</dbReference>
<keyword evidence="6 7" id="KW-0804">Transcription</keyword>
<feature type="domain" description="S1 motif" evidence="8">
    <location>
        <begin position="141"/>
        <end position="207"/>
    </location>
</feature>
<dbReference type="GO" id="GO:0005829">
    <property type="term" value="C:cytosol"/>
    <property type="evidence" value="ECO:0007669"/>
    <property type="project" value="TreeGrafter"/>
</dbReference>
<keyword evidence="5 7" id="KW-0805">Transcription regulation</keyword>
<dbReference type="SMART" id="SM00322">
    <property type="entry name" value="KH"/>
    <property type="match status" value="2"/>
</dbReference>
<dbReference type="Pfam" id="PF08529">
    <property type="entry name" value="NusA_N"/>
    <property type="match status" value="1"/>
</dbReference>
<dbReference type="Pfam" id="PF26594">
    <property type="entry name" value="KH_NusA_2nd"/>
    <property type="match status" value="1"/>
</dbReference>
<reference evidence="10" key="1">
    <citation type="submission" date="2018-05" db="EMBL/GenBank/DDBJ databases">
        <title>Ignatzschineria dubaiensis sp. nov., isolated from necrotic foot tissues of dromedaries (Camelus dromedarius) and associated maggots in Dubai, United Arab Emirates.</title>
        <authorList>
            <person name="Tsang C.C."/>
            <person name="Tang J.Y.M."/>
            <person name="Fong J.Y.H."/>
            <person name="Kinne J."/>
            <person name="Lee H.H."/>
            <person name="Joseph M."/>
            <person name="Jose S."/>
            <person name="Schuster R.K."/>
            <person name="Tang Y."/>
            <person name="Sivakumar S."/>
            <person name="Chen J.H.K."/>
            <person name="Teng J.L.L."/>
            <person name="Lau S.K.P."/>
            <person name="Wernery U."/>
            <person name="Woo P.C.Y."/>
        </authorList>
    </citation>
    <scope>NUCLEOTIDE SEQUENCE [LARGE SCALE GENOMIC DNA]</scope>
    <source>
        <strain evidence="10">KCTC 22644</strain>
    </source>
</reference>
<dbReference type="InterPro" id="IPR010995">
    <property type="entry name" value="DNA_repair_Rad51/TF_NusA_a-hlx"/>
</dbReference>
<dbReference type="Pfam" id="PF14520">
    <property type="entry name" value="HHH_5"/>
    <property type="match status" value="1"/>
</dbReference>
<dbReference type="InterPro" id="IPR009019">
    <property type="entry name" value="KH_sf_prok-type"/>
</dbReference>
<dbReference type="Gene3D" id="3.30.1480.10">
    <property type="entry name" value="NusA, N-terminal domain"/>
    <property type="match status" value="1"/>
</dbReference>
<dbReference type="PANTHER" id="PTHR22648:SF0">
    <property type="entry name" value="TRANSCRIPTION TERMINATION_ANTITERMINATION PROTEIN NUSA"/>
    <property type="match status" value="1"/>
</dbReference>
<dbReference type="OrthoDB" id="9807233at2"/>
<accession>A0A2U2ACX0</accession>
<dbReference type="SMART" id="SM00316">
    <property type="entry name" value="S1"/>
    <property type="match status" value="1"/>
</dbReference>
<dbReference type="InterPro" id="IPR036555">
    <property type="entry name" value="NusA_N_sf"/>
</dbReference>
<gene>
    <name evidence="7 9" type="primary">nusA</name>
    <name evidence="9" type="ORF">DC083_09380</name>
</gene>
<evidence type="ECO:0000259" key="8">
    <source>
        <dbReference type="PROSITE" id="PS50126"/>
    </source>
</evidence>
<dbReference type="InterPro" id="IPR010213">
    <property type="entry name" value="TF_NusA"/>
</dbReference>
<dbReference type="PROSITE" id="PS50126">
    <property type="entry name" value="S1"/>
    <property type="match status" value="1"/>
</dbReference>
<dbReference type="PROSITE" id="PS50084">
    <property type="entry name" value="KH_TYPE_1"/>
    <property type="match status" value="1"/>
</dbReference>
<dbReference type="NCBIfam" id="TIGR01953">
    <property type="entry name" value="NusA"/>
    <property type="match status" value="1"/>
</dbReference>
<comment type="function">
    <text evidence="7">Participates in both transcription termination and antitermination.</text>
</comment>
<organism evidence="9 10">
    <name type="scientific">Ignatzschineria ureiclastica</name>
    <dbReference type="NCBI Taxonomy" id="472582"/>
    <lineage>
        <taxon>Bacteria</taxon>
        <taxon>Pseudomonadati</taxon>
        <taxon>Pseudomonadota</taxon>
        <taxon>Gammaproteobacteria</taxon>
        <taxon>Cardiobacteriales</taxon>
        <taxon>Ignatzschineriaceae</taxon>
        <taxon>Ignatzschineria</taxon>
    </lineage>
</organism>
<protein>
    <recommendedName>
        <fullName evidence="7">Transcription termination/antitermination protein NusA</fullName>
    </recommendedName>
</protein>
<dbReference type="RefSeq" id="WP_109189940.1">
    <property type="nucleotide sequence ID" value="NZ_BMYA01000004.1"/>
</dbReference>
<evidence type="ECO:0000256" key="2">
    <source>
        <dbReference type="ARBA" id="ARBA00022490"/>
    </source>
</evidence>
<dbReference type="SUPFAM" id="SSF54814">
    <property type="entry name" value="Prokaryotic type KH domain (KH-domain type II)"/>
    <property type="match status" value="2"/>
</dbReference>
<dbReference type="GO" id="GO:0006353">
    <property type="term" value="P:DNA-templated transcription termination"/>
    <property type="evidence" value="ECO:0007669"/>
    <property type="project" value="UniProtKB-UniRule"/>
</dbReference>
<dbReference type="CDD" id="cd02134">
    <property type="entry name" value="KH-II_NusA_rpt1"/>
    <property type="match status" value="1"/>
</dbReference>
<dbReference type="CDD" id="cd22529">
    <property type="entry name" value="KH-II_NusA_rpt2"/>
    <property type="match status" value="1"/>
</dbReference>
<dbReference type="HAMAP" id="MF_00945_B">
    <property type="entry name" value="NusA_B"/>
    <property type="match status" value="1"/>
</dbReference>
<dbReference type="GO" id="GO:0003700">
    <property type="term" value="F:DNA-binding transcription factor activity"/>
    <property type="evidence" value="ECO:0007669"/>
    <property type="project" value="InterPro"/>
</dbReference>
<dbReference type="NCBIfam" id="TIGR01954">
    <property type="entry name" value="nusA_Cterm_rpt"/>
    <property type="match status" value="1"/>
</dbReference>
<keyword evidence="4 7" id="KW-0694">RNA-binding</keyword>
<dbReference type="AlphaFoldDB" id="A0A2U2ACX0"/>
<dbReference type="InterPro" id="IPR013735">
    <property type="entry name" value="TF_NusA_N"/>
</dbReference>
<evidence type="ECO:0000256" key="1">
    <source>
        <dbReference type="ARBA" id="ARBA00022472"/>
    </source>
</evidence>
<dbReference type="Gene3D" id="3.30.300.20">
    <property type="match status" value="2"/>
</dbReference>
<dbReference type="EMBL" id="QEWQ01000006">
    <property type="protein sequence ID" value="PWD80506.1"/>
    <property type="molecule type" value="Genomic_DNA"/>
</dbReference>
<keyword evidence="1 7" id="KW-0806">Transcription termination</keyword>
<dbReference type="FunFam" id="3.30.300.20:FF:000002">
    <property type="entry name" value="Transcription termination/antitermination protein NusA"/>
    <property type="match status" value="1"/>
</dbReference>
<dbReference type="Proteomes" id="UP000245020">
    <property type="component" value="Unassembled WGS sequence"/>
</dbReference>
<dbReference type="Pfam" id="PF13184">
    <property type="entry name" value="KH_NusA_1st"/>
    <property type="match status" value="1"/>
</dbReference>
<keyword evidence="10" id="KW-1185">Reference proteome</keyword>
<comment type="subunit">
    <text evidence="7">Monomer. Binds directly to the core enzyme of the DNA-dependent RNA polymerase and to nascent RNA.</text>
</comment>
<dbReference type="FunFam" id="3.30.300.20:FF:000005">
    <property type="entry name" value="Transcription termination/antitermination protein NusA"/>
    <property type="match status" value="1"/>
</dbReference>
<comment type="subcellular location">
    <subcellularLocation>
        <location evidence="7">Cytoplasm</location>
    </subcellularLocation>
</comment>
<dbReference type="InterPro" id="IPR012340">
    <property type="entry name" value="NA-bd_OB-fold"/>
</dbReference>
<dbReference type="InterPro" id="IPR058582">
    <property type="entry name" value="KH_NusA_2nd"/>
</dbReference>
<dbReference type="Pfam" id="PF00575">
    <property type="entry name" value="S1"/>
    <property type="match status" value="1"/>
</dbReference>
<evidence type="ECO:0000256" key="4">
    <source>
        <dbReference type="ARBA" id="ARBA00022884"/>
    </source>
</evidence>
<comment type="caution">
    <text evidence="9">The sequence shown here is derived from an EMBL/GenBank/DDBJ whole genome shotgun (WGS) entry which is preliminary data.</text>
</comment>
<dbReference type="InterPro" id="IPR004087">
    <property type="entry name" value="KH_dom"/>
</dbReference>
<evidence type="ECO:0000256" key="3">
    <source>
        <dbReference type="ARBA" id="ARBA00022814"/>
    </source>
</evidence>
<keyword evidence="2 7" id="KW-0963">Cytoplasm</keyword>
<dbReference type="InterPro" id="IPR015946">
    <property type="entry name" value="KH_dom-like_a/b"/>
</dbReference>
<dbReference type="GO" id="GO:0003723">
    <property type="term" value="F:RNA binding"/>
    <property type="evidence" value="ECO:0007669"/>
    <property type="project" value="UniProtKB-UniRule"/>
</dbReference>
<dbReference type="GO" id="GO:0031564">
    <property type="term" value="P:transcription antitermination"/>
    <property type="evidence" value="ECO:0007669"/>
    <property type="project" value="UniProtKB-UniRule"/>
</dbReference>
<keyword evidence="3 7" id="KW-0889">Transcription antitermination</keyword>
<evidence type="ECO:0000256" key="5">
    <source>
        <dbReference type="ARBA" id="ARBA00023015"/>
    </source>
</evidence>
<evidence type="ECO:0000313" key="10">
    <source>
        <dbReference type="Proteomes" id="UP000245020"/>
    </source>
</evidence>
<dbReference type="InterPro" id="IPR025249">
    <property type="entry name" value="TF_NusA_KH_1st"/>
</dbReference>
<evidence type="ECO:0000313" key="9">
    <source>
        <dbReference type="EMBL" id="PWD80506.1"/>
    </source>
</evidence>
<dbReference type="PANTHER" id="PTHR22648">
    <property type="entry name" value="TRANSCRIPTION TERMINATION FACTOR NUSA"/>
    <property type="match status" value="1"/>
</dbReference>
<dbReference type="InterPro" id="IPR010214">
    <property type="entry name" value="Tscrpt_termin_fac_NusA_C_rpt"/>
</dbReference>
<proteinExistence type="inferred from homology"/>
<dbReference type="Gene3D" id="2.40.50.140">
    <property type="entry name" value="Nucleic acid-binding proteins"/>
    <property type="match status" value="1"/>
</dbReference>
<evidence type="ECO:0000256" key="6">
    <source>
        <dbReference type="ARBA" id="ARBA00023163"/>
    </source>
</evidence>
<dbReference type="SUPFAM" id="SSF50249">
    <property type="entry name" value="Nucleic acid-binding proteins"/>
    <property type="match status" value="1"/>
</dbReference>